<sequence length="219" mass="25211">MSIFPAAMETITEFLDHLHRSPKGRIVGPEEDQEQFLGHWGYTIYRTYYGPGSDEQWSKLLKNITDGVGKGLAELEEADKEPVAVTKARDQFRLDARSDLAILDELTLEDVRQVYLEVSGGQPIRGTQRRNWGTFIFLLADAQVLQDPDLRLLKVADARYDPVAAVPRNTRSGPQRNFGWLTIPTTAVLDFYDWMDRFTWEQIVNQAWPGKLWDPYEHK</sequence>
<reference evidence="2" key="1">
    <citation type="journal article" date="2019" name="bioRxiv">
        <title>Genomics, evolutionary history and diagnostics of the Alternaria alternata species group including apple and Asian pear pathotypes.</title>
        <authorList>
            <person name="Armitage A.D."/>
            <person name="Cockerton H.M."/>
            <person name="Sreenivasaprasad S."/>
            <person name="Woodhall J.W."/>
            <person name="Lane C.R."/>
            <person name="Harrison R.J."/>
            <person name="Clarkson J.P."/>
        </authorList>
    </citation>
    <scope>NUCLEOTIDE SEQUENCE [LARGE SCALE GENOMIC DNA]</scope>
    <source>
        <strain evidence="2">FERA 1177</strain>
    </source>
</reference>
<evidence type="ECO:0000313" key="1">
    <source>
        <dbReference type="EMBL" id="RYN73113.1"/>
    </source>
</evidence>
<dbReference type="VEuPathDB" id="FungiDB:CC77DRAFT_1042726"/>
<proteinExistence type="predicted"/>
<dbReference type="EMBL" id="PDXD01000022">
    <property type="protein sequence ID" value="RYN73113.1"/>
    <property type="molecule type" value="Genomic_DNA"/>
</dbReference>
<evidence type="ECO:0000313" key="2">
    <source>
        <dbReference type="Proteomes" id="UP000291422"/>
    </source>
</evidence>
<organism evidence="1 2">
    <name type="scientific">Alternaria alternata</name>
    <name type="common">Alternaria rot fungus</name>
    <name type="synonym">Torula alternata</name>
    <dbReference type="NCBI Taxonomy" id="5599"/>
    <lineage>
        <taxon>Eukaryota</taxon>
        <taxon>Fungi</taxon>
        <taxon>Dikarya</taxon>
        <taxon>Ascomycota</taxon>
        <taxon>Pezizomycotina</taxon>
        <taxon>Dothideomycetes</taxon>
        <taxon>Pleosporomycetidae</taxon>
        <taxon>Pleosporales</taxon>
        <taxon>Pleosporineae</taxon>
        <taxon>Pleosporaceae</taxon>
        <taxon>Alternaria</taxon>
        <taxon>Alternaria sect. Alternaria</taxon>
        <taxon>Alternaria alternata complex</taxon>
    </lineage>
</organism>
<gene>
    <name evidence="1" type="ORF">AA0117_g8051</name>
</gene>
<dbReference type="Proteomes" id="UP000291422">
    <property type="component" value="Unassembled WGS sequence"/>
</dbReference>
<accession>A0A4Q4NBS1</accession>
<protein>
    <submittedName>
        <fullName evidence="1">Uncharacterized protein</fullName>
    </submittedName>
</protein>
<dbReference type="AlphaFoldDB" id="A0A4Q4NBS1"/>
<name>A0A4Q4NBS1_ALTAL</name>
<comment type="caution">
    <text evidence="1">The sequence shown here is derived from an EMBL/GenBank/DDBJ whole genome shotgun (WGS) entry which is preliminary data.</text>
</comment>